<dbReference type="Pfam" id="PF13717">
    <property type="entry name" value="Zn_ribbon_4"/>
    <property type="match status" value="1"/>
</dbReference>
<feature type="compositionally biased region" description="Polar residues" evidence="1">
    <location>
        <begin position="166"/>
        <end position="176"/>
    </location>
</feature>
<keyword evidence="2" id="KW-0812">Transmembrane</keyword>
<feature type="region of interest" description="Disordered" evidence="1">
    <location>
        <begin position="46"/>
        <end position="184"/>
    </location>
</feature>
<proteinExistence type="predicted"/>
<organism evidence="4 5">
    <name type="scientific">Phaeobacter gallaeciensis</name>
    <dbReference type="NCBI Taxonomy" id="60890"/>
    <lineage>
        <taxon>Bacteria</taxon>
        <taxon>Pseudomonadati</taxon>
        <taxon>Pseudomonadota</taxon>
        <taxon>Alphaproteobacteria</taxon>
        <taxon>Rhodobacterales</taxon>
        <taxon>Roseobacteraceae</taxon>
        <taxon>Phaeobacter</taxon>
    </lineage>
</organism>
<evidence type="ECO:0000313" key="4">
    <source>
        <dbReference type="EMBL" id="RBW50942.1"/>
    </source>
</evidence>
<evidence type="ECO:0000259" key="3">
    <source>
        <dbReference type="Pfam" id="PF13717"/>
    </source>
</evidence>
<feature type="region of interest" description="Disordered" evidence="1">
    <location>
        <begin position="196"/>
        <end position="218"/>
    </location>
</feature>
<gene>
    <name evidence="4" type="ORF">DS909_20545</name>
</gene>
<keyword evidence="2" id="KW-1133">Transmembrane helix</keyword>
<dbReference type="NCBIfam" id="TIGR02098">
    <property type="entry name" value="MJ0042_CXXC"/>
    <property type="match status" value="1"/>
</dbReference>
<comment type="caution">
    <text evidence="4">The sequence shown here is derived from an EMBL/GenBank/DDBJ whole genome shotgun (WGS) entry which is preliminary data.</text>
</comment>
<protein>
    <submittedName>
        <fullName evidence="4">Thioredoxin</fullName>
    </submittedName>
</protein>
<dbReference type="InterPro" id="IPR011723">
    <property type="entry name" value="Znf/thioredoxin_put"/>
</dbReference>
<feature type="compositionally biased region" description="Basic and acidic residues" evidence="1">
    <location>
        <begin position="100"/>
        <end position="126"/>
    </location>
</feature>
<sequence>MRLTCPNCGAQYEVPIEVIPQDGRDVQCSNCGDTWFQEHPDKVISEETHSTPDSVPSIPDDDGLRAAVTGQDIPQTDPDPAPQEASPEPAVDTTITEDPEPVRRDLSPDVSEILREEASREADLRATETQSLESQPELGLDAHGNEEPERRAREAQNRMARIRGETPSTEVATQDAGSRRGLLPDIEEINSTLRNSTDKAADQGANLPQPGPAKPRKSGGFLRGFSVIVIIGVILAGLYINAPTIAQSVPQADPMLSAYVALVDQARLWLDAQAAGFVGQ</sequence>
<name>A0A366WS94_9RHOB</name>
<evidence type="ECO:0000313" key="5">
    <source>
        <dbReference type="Proteomes" id="UP000252706"/>
    </source>
</evidence>
<evidence type="ECO:0000256" key="2">
    <source>
        <dbReference type="SAM" id="Phobius"/>
    </source>
</evidence>
<dbReference type="Proteomes" id="UP000252706">
    <property type="component" value="Unassembled WGS sequence"/>
</dbReference>
<reference evidence="4 5" key="1">
    <citation type="submission" date="2018-07" db="EMBL/GenBank/DDBJ databases">
        <title>Modular assembly of carbohydrate-degrading microbial communities in the ocean.</title>
        <authorList>
            <person name="Enke T.N."/>
            <person name="Datta M.S."/>
            <person name="Schwartzman J.A."/>
            <person name="Cermak N."/>
            <person name="Schmitz D.A."/>
            <person name="Barrere J."/>
            <person name="Cordero O.X."/>
        </authorList>
    </citation>
    <scope>NUCLEOTIDE SEQUENCE [LARGE SCALE GENOMIC DNA]</scope>
    <source>
        <strain evidence="4 5">C3M10</strain>
    </source>
</reference>
<feature type="transmembrane region" description="Helical" evidence="2">
    <location>
        <begin position="221"/>
        <end position="240"/>
    </location>
</feature>
<feature type="compositionally biased region" description="Basic and acidic residues" evidence="1">
    <location>
        <begin position="143"/>
        <end position="156"/>
    </location>
</feature>
<dbReference type="EMBL" id="QOCE01000047">
    <property type="protein sequence ID" value="RBW50942.1"/>
    <property type="molecule type" value="Genomic_DNA"/>
</dbReference>
<dbReference type="OrthoDB" id="7159357at2"/>
<feature type="domain" description="Zinc finger/thioredoxin putative" evidence="3">
    <location>
        <begin position="1"/>
        <end position="36"/>
    </location>
</feature>
<evidence type="ECO:0000256" key="1">
    <source>
        <dbReference type="SAM" id="MobiDB-lite"/>
    </source>
</evidence>
<dbReference type="RefSeq" id="WP_113825446.1">
    <property type="nucleotide sequence ID" value="NZ_QOCE01000047.1"/>
</dbReference>
<accession>A0A366WS94</accession>
<dbReference type="AlphaFoldDB" id="A0A366WS94"/>
<keyword evidence="2" id="KW-0472">Membrane</keyword>